<name>A0A177SD71_PSEPU</name>
<proteinExistence type="predicted"/>
<dbReference type="RefSeq" id="WP_064304717.1">
    <property type="nucleotide sequence ID" value="NZ_LUCV01000049.1"/>
</dbReference>
<protein>
    <recommendedName>
        <fullName evidence="4">Fap system outer membrane protein</fullName>
    </recommendedName>
</protein>
<gene>
    <name evidence="2" type="ORF">AYO28_03410</name>
</gene>
<evidence type="ECO:0008006" key="4">
    <source>
        <dbReference type="Google" id="ProtNLM"/>
    </source>
</evidence>
<feature type="signal peptide" evidence="1">
    <location>
        <begin position="1"/>
        <end position="22"/>
    </location>
</feature>
<evidence type="ECO:0000256" key="1">
    <source>
        <dbReference type="SAM" id="SignalP"/>
    </source>
</evidence>
<dbReference type="EMBL" id="LUCV01000049">
    <property type="protein sequence ID" value="OAI84940.1"/>
    <property type="molecule type" value="Genomic_DNA"/>
</dbReference>
<organism evidence="2 3">
    <name type="scientific">Pseudomonas putida</name>
    <name type="common">Arthrobacter siderocapsulatus</name>
    <dbReference type="NCBI Taxonomy" id="303"/>
    <lineage>
        <taxon>Bacteria</taxon>
        <taxon>Pseudomonadati</taxon>
        <taxon>Pseudomonadota</taxon>
        <taxon>Gammaproteobacteria</taxon>
        <taxon>Pseudomonadales</taxon>
        <taxon>Pseudomonadaceae</taxon>
        <taxon>Pseudomonas</taxon>
    </lineage>
</organism>
<comment type="caution">
    <text evidence="2">The sequence shown here is derived from an EMBL/GenBank/DDBJ whole genome shotgun (WGS) entry which is preliminary data.</text>
</comment>
<dbReference type="Proteomes" id="UP000077752">
    <property type="component" value="Unassembled WGS sequence"/>
</dbReference>
<evidence type="ECO:0000313" key="3">
    <source>
        <dbReference type="Proteomes" id="UP000077752"/>
    </source>
</evidence>
<evidence type="ECO:0000313" key="2">
    <source>
        <dbReference type="EMBL" id="OAI84940.1"/>
    </source>
</evidence>
<accession>A0A177SD71</accession>
<reference evidence="2 3" key="1">
    <citation type="submission" date="2016-03" db="EMBL/GenBank/DDBJ databases">
        <title>Draft Genome Assembly of Pseudomonas putida strain CBF10-2.</title>
        <authorList>
            <person name="Iyer R.S."/>
            <person name="Damania A."/>
        </authorList>
    </citation>
    <scope>NUCLEOTIDE SEQUENCE [LARGE SCALE GENOMIC DNA]</scope>
    <source>
        <strain evidence="2 3">CBF10-2</strain>
    </source>
</reference>
<sequence>MKTSSWLVALCMAASLPLPALAQFKPIEVKDQELAQLRGRYVMPGRIISFGVVMSSTWQNANGDRLGATASLQVQQSTFKPQFYVSTTSETGTGASTAQGYGSVSGGAGLGSGQGVVQVTRAAGDNNSAYNDVQINVKEANQAPPMGTPQGQALASGGTITASNGAGTLSVSSTATGLQMGIQAANGQGSSLQRLADGGLMQNTTLLGGNNAVHNLTQLNVVLRNNLPTAGALNCNLDQLKGLRLSGY</sequence>
<feature type="chain" id="PRO_5008073454" description="Fap system outer membrane protein" evidence="1">
    <location>
        <begin position="23"/>
        <end position="248"/>
    </location>
</feature>
<dbReference type="AlphaFoldDB" id="A0A177SD71"/>
<keyword evidence="1" id="KW-0732">Signal</keyword>